<dbReference type="RefSeq" id="WP_093426774.1">
    <property type="nucleotide sequence ID" value="NZ_FOMJ01000001.1"/>
</dbReference>
<gene>
    <name evidence="2" type="ORF">SAMN05660831_00071</name>
</gene>
<dbReference type="InterPro" id="IPR027417">
    <property type="entry name" value="P-loop_NTPase"/>
</dbReference>
<dbReference type="Proteomes" id="UP000198611">
    <property type="component" value="Unassembled WGS sequence"/>
</dbReference>
<dbReference type="PANTHER" id="PTHR38467:SF1">
    <property type="entry name" value="CONJUGATIVE TRANSFER: ASSEMBLY"/>
    <property type="match status" value="1"/>
</dbReference>
<dbReference type="GO" id="GO:0005524">
    <property type="term" value="F:ATP binding"/>
    <property type="evidence" value="ECO:0007669"/>
    <property type="project" value="UniProtKB-KW"/>
</dbReference>
<feature type="domain" description="TraG P-loop" evidence="1">
    <location>
        <begin position="453"/>
        <end position="814"/>
    </location>
</feature>
<dbReference type="NCBIfam" id="TIGR02746">
    <property type="entry name" value="TraC-F-type"/>
    <property type="match status" value="1"/>
</dbReference>
<dbReference type="CDD" id="cd01127">
    <property type="entry name" value="TrwB_TraG_TraD_VirD4"/>
    <property type="match status" value="1"/>
</dbReference>
<reference evidence="2 3" key="1">
    <citation type="submission" date="2016-10" db="EMBL/GenBank/DDBJ databases">
        <authorList>
            <person name="de Groot N.N."/>
        </authorList>
    </citation>
    <scope>NUCLEOTIDE SEQUENCE [LARGE SCALE GENOMIC DNA]</scope>
    <source>
        <strain evidence="2 3">HL3</strain>
    </source>
</reference>
<evidence type="ECO:0000313" key="3">
    <source>
        <dbReference type="Proteomes" id="UP000198611"/>
    </source>
</evidence>
<dbReference type="Gene3D" id="1.10.8.730">
    <property type="match status" value="1"/>
</dbReference>
<evidence type="ECO:0000259" key="1">
    <source>
        <dbReference type="Pfam" id="PF19044"/>
    </source>
</evidence>
<protein>
    <submittedName>
        <fullName evidence="2">Conjugal transfer ATP-binding protein TraC</fullName>
    </submittedName>
</protein>
<keyword evidence="2" id="KW-0067">ATP-binding</keyword>
<proteinExistence type="predicted"/>
<sequence>MLEKLLKPSSSRYREEAPAGSRPAAELFPELAYSPRDRLFFLEDGHLAFSYLCAPRTGVSESDAESLQGLLNQDWPAGGMMQIVHWASPDIEPHLQAALSLRDEATGVLREVIERRADFLRGGLHEALGDPSASKLRNHYILVTGKVPCEAEPSDPEIDNVVRLRRSVGQALASIDMHPIPMDAGMHIRLMGSILNWQDGARWKESTPSQLYDRNEWIRDQLVDIGNRITADKEGLRLGDPEKPDAHVRMLSPKQYPERVVMGLAGLFVGKTAYGTRGLHEHFMLTMNLYFPDAENHRGQMEKLRNWNLRQAQGKMINFLPTLARRKYDFDALFEALDDGDRPVRMTMSLALFDESEERVEAAVSNARTYYRELGFQLMEDRWFLRPLFLNALPLGMDGDAIQMLGRYKTMGTRHVVRMLPIISDWRGSGTQTMQFVSRGGQLMNLCLYDSDTNYNACVAAQSGAGKSFFTNEVLCSYLSQGDRAWVIDVGRSYEKTADVLGGQFMVFSDEADIQLNPFPLVQDYKDEEDALVGLLTAMASDQEMLSDIQTSGLKRVLGGAWKQHGQDLTVDRLVELLLADDDTRVQDVGKRMFAFTSDGGYGHYFNRGNNIDLSNPFMVLELEELKGRKHLQRVVLLQLIYQIQQEMYLSENPQQKKILIIDEAWDLLAEPSVARFIEGGYRRFRKYNGAAMVITQSINDLYNSPTGVAIAENSANMFLLNQKGSSIDAIKREGRLPLSDAGYDILKTVHTQKGKYSEIFFLTETKGAGIGRLIGSRFIQLMYSTAPDDKAAIRKYQSRGYRFEEAINCVIAEEERQKEAI</sequence>
<evidence type="ECO:0000313" key="2">
    <source>
        <dbReference type="EMBL" id="SFC91632.1"/>
    </source>
</evidence>
<dbReference type="InterPro" id="IPR043964">
    <property type="entry name" value="P-loop_TraG"/>
</dbReference>
<dbReference type="InterPro" id="IPR025955">
    <property type="entry name" value="TraC/Conjuga_ATPase"/>
</dbReference>
<dbReference type="Pfam" id="PF19044">
    <property type="entry name" value="P-loop_TraG"/>
    <property type="match status" value="1"/>
</dbReference>
<keyword evidence="2" id="KW-0547">Nucleotide-binding</keyword>
<dbReference type="EMBL" id="FOMJ01000001">
    <property type="protein sequence ID" value="SFC91632.1"/>
    <property type="molecule type" value="Genomic_DNA"/>
</dbReference>
<name>A0A1I1N357_9GAMM</name>
<keyword evidence="3" id="KW-1185">Reference proteome</keyword>
<dbReference type="AlphaFoldDB" id="A0A1I1N357"/>
<dbReference type="PANTHER" id="PTHR38467">
    <property type="match status" value="1"/>
</dbReference>
<accession>A0A1I1N357</accession>
<dbReference type="Pfam" id="PF11130">
    <property type="entry name" value="TraC_F_IV"/>
    <property type="match status" value="1"/>
</dbReference>
<dbReference type="STRING" id="1123397.SAMN05660831_00071"/>
<dbReference type="InterPro" id="IPR053155">
    <property type="entry name" value="F-pilin_assembly_TraC"/>
</dbReference>
<dbReference type="SUPFAM" id="SSF52540">
    <property type="entry name" value="P-loop containing nucleoside triphosphate hydrolases"/>
    <property type="match status" value="1"/>
</dbReference>
<dbReference type="OrthoDB" id="9816422at2"/>
<dbReference type="Gene3D" id="3.40.50.300">
    <property type="entry name" value="P-loop containing nucleotide triphosphate hydrolases"/>
    <property type="match status" value="1"/>
</dbReference>
<dbReference type="InterPro" id="IPR014117">
    <property type="entry name" value="TraC-F-type"/>
</dbReference>
<organism evidence="2 3">
    <name type="scientific">Thiohalospira halophila DSM 15071</name>
    <dbReference type="NCBI Taxonomy" id="1123397"/>
    <lineage>
        <taxon>Bacteria</taxon>
        <taxon>Pseudomonadati</taxon>
        <taxon>Pseudomonadota</taxon>
        <taxon>Gammaproteobacteria</taxon>
        <taxon>Thiohalospirales</taxon>
        <taxon>Thiohalospiraceae</taxon>
        <taxon>Thiohalospira</taxon>
    </lineage>
</organism>